<dbReference type="EMBL" id="PTJA01000004">
    <property type="protein sequence ID" value="PPK81365.1"/>
    <property type="molecule type" value="Genomic_DNA"/>
</dbReference>
<sequence>MVAVPVDHNNQIKEPVSYLEFYKESKDAFIKTVKPLMKRLLGILRYFEQYPQKLKGMLNFQRFEPIYNT</sequence>
<organism evidence="1 2">
    <name type="scientific">Lacrimispora xylanisolvens</name>
    <dbReference type="NCBI Taxonomy" id="384636"/>
    <lineage>
        <taxon>Bacteria</taxon>
        <taxon>Bacillati</taxon>
        <taxon>Bacillota</taxon>
        <taxon>Clostridia</taxon>
        <taxon>Lachnospirales</taxon>
        <taxon>Lachnospiraceae</taxon>
        <taxon>Lacrimispora</taxon>
    </lineage>
</organism>
<keyword evidence="2" id="KW-1185">Reference proteome</keyword>
<evidence type="ECO:0000313" key="1">
    <source>
        <dbReference type="EMBL" id="PPK81365.1"/>
    </source>
</evidence>
<comment type="caution">
    <text evidence="1">The sequence shown here is derived from an EMBL/GenBank/DDBJ whole genome shotgun (WGS) entry which is preliminary data.</text>
</comment>
<protein>
    <submittedName>
        <fullName evidence="1">Uncharacterized protein</fullName>
    </submittedName>
</protein>
<evidence type="ECO:0000313" key="2">
    <source>
        <dbReference type="Proteomes" id="UP000237749"/>
    </source>
</evidence>
<dbReference type="Proteomes" id="UP000237749">
    <property type="component" value="Unassembled WGS sequence"/>
</dbReference>
<name>A0A2S6HU51_9FIRM</name>
<gene>
    <name evidence="1" type="ORF">BXY41_104167</name>
</gene>
<proteinExistence type="predicted"/>
<accession>A0A2S6HU51</accession>
<dbReference type="AlphaFoldDB" id="A0A2S6HU51"/>
<dbReference type="RefSeq" id="WP_104436456.1">
    <property type="nucleotide sequence ID" value="NZ_PTJA01000004.1"/>
</dbReference>
<reference evidence="1 2" key="1">
    <citation type="submission" date="2018-02" db="EMBL/GenBank/DDBJ databases">
        <title>Genomic Encyclopedia of Archaeal and Bacterial Type Strains, Phase II (KMG-II): from individual species to whole genera.</title>
        <authorList>
            <person name="Goeker M."/>
        </authorList>
    </citation>
    <scope>NUCLEOTIDE SEQUENCE [LARGE SCALE GENOMIC DNA]</scope>
    <source>
        <strain evidence="1 2">DSM 3808</strain>
    </source>
</reference>